<evidence type="ECO:0000313" key="1">
    <source>
        <dbReference type="EMBL" id="PYE21311.1"/>
    </source>
</evidence>
<gene>
    <name evidence="1" type="ORF">C7410_115154</name>
</gene>
<name>A0A2V4TBY3_9BURK</name>
<dbReference type="EMBL" id="QJSQ01000015">
    <property type="protein sequence ID" value="PYE21311.1"/>
    <property type="molecule type" value="Genomic_DNA"/>
</dbReference>
<comment type="caution">
    <text evidence="1">The sequence shown here is derived from an EMBL/GenBank/DDBJ whole genome shotgun (WGS) entry which is preliminary data.</text>
</comment>
<protein>
    <submittedName>
        <fullName evidence="1">Uncharacterized protein</fullName>
    </submittedName>
</protein>
<reference evidence="1 2" key="1">
    <citation type="submission" date="2018-06" db="EMBL/GenBank/DDBJ databases">
        <title>Genomic Encyclopedia of Type Strains, Phase IV (KMG-V): Genome sequencing to study the core and pangenomes of soil and plant-associated prokaryotes.</title>
        <authorList>
            <person name="Whitman W."/>
        </authorList>
    </citation>
    <scope>NUCLEOTIDE SEQUENCE [LARGE SCALE GENOMIC DNA]</scope>
    <source>
        <strain evidence="1 2">SRCL-318</strain>
    </source>
</reference>
<accession>A0A2V4TBY3</accession>
<evidence type="ECO:0000313" key="2">
    <source>
        <dbReference type="Proteomes" id="UP000247772"/>
    </source>
</evidence>
<dbReference type="AlphaFoldDB" id="A0A2V4TBY3"/>
<sequence length="63" mass="6952">MNVHLSPLEVQLRCRTGDAGAWPAQAIRMCSDGFRLHMDKAARQNRFAPVVVFGPFVALAILT</sequence>
<organism evidence="1 2">
    <name type="scientific">Paraburkholderia silvatlantica</name>
    <dbReference type="NCBI Taxonomy" id="321895"/>
    <lineage>
        <taxon>Bacteria</taxon>
        <taxon>Pseudomonadati</taxon>
        <taxon>Pseudomonadota</taxon>
        <taxon>Betaproteobacteria</taxon>
        <taxon>Burkholderiales</taxon>
        <taxon>Burkholderiaceae</taxon>
        <taxon>Paraburkholderia</taxon>
    </lineage>
</organism>
<dbReference type="Proteomes" id="UP000247772">
    <property type="component" value="Unassembled WGS sequence"/>
</dbReference>
<proteinExistence type="predicted"/>